<protein>
    <recommendedName>
        <fullName evidence="3">S1/P1 Nuclease</fullName>
    </recommendedName>
</protein>
<dbReference type="AlphaFoldDB" id="A0A143BHD4"/>
<accession>A0A143BHD4</accession>
<reference evidence="1 2" key="1">
    <citation type="journal article" date="2014" name="Proc. Natl. Acad. Sci. U.S.A.">
        <title>Functional type 2 photosynthetic reaction centers found in the rare bacterial phylum Gemmatimonadetes.</title>
        <authorList>
            <person name="Zeng Y."/>
            <person name="Feng F."/>
            <person name="Medova H."/>
            <person name="Dean J."/>
            <person name="Koblizek M."/>
        </authorList>
    </citation>
    <scope>NUCLEOTIDE SEQUENCE [LARGE SCALE GENOMIC DNA]</scope>
    <source>
        <strain evidence="1 2">AP64</strain>
    </source>
</reference>
<dbReference type="InterPro" id="IPR008947">
    <property type="entry name" value="PLipase_C/P1_nuclease_dom_sf"/>
</dbReference>
<dbReference type="Gene3D" id="1.10.575.10">
    <property type="entry name" value="P1 Nuclease"/>
    <property type="match status" value="1"/>
</dbReference>
<dbReference type="GO" id="GO:0016788">
    <property type="term" value="F:hydrolase activity, acting on ester bonds"/>
    <property type="evidence" value="ECO:0007669"/>
    <property type="project" value="InterPro"/>
</dbReference>
<reference evidence="1 2" key="2">
    <citation type="journal article" date="2016" name="Environ. Microbiol. Rep.">
        <title>Metagenomic evidence for the presence of phototrophic Gemmatimonadetes bacteria in diverse environments.</title>
        <authorList>
            <person name="Zeng Y."/>
            <person name="Baumbach J."/>
            <person name="Barbosa E.G."/>
            <person name="Azevedo V."/>
            <person name="Zhang C."/>
            <person name="Koblizek M."/>
        </authorList>
    </citation>
    <scope>NUCLEOTIDE SEQUENCE [LARGE SCALE GENOMIC DNA]</scope>
    <source>
        <strain evidence="1 2">AP64</strain>
    </source>
</reference>
<dbReference type="EMBL" id="CP011454">
    <property type="protein sequence ID" value="AMW03870.1"/>
    <property type="molecule type" value="Genomic_DNA"/>
</dbReference>
<evidence type="ECO:0008006" key="3">
    <source>
        <dbReference type="Google" id="ProtNLM"/>
    </source>
</evidence>
<keyword evidence="2" id="KW-1185">Reference proteome</keyword>
<dbReference type="KEGG" id="gph:GEMMAAP_01455"/>
<proteinExistence type="predicted"/>
<organism evidence="1 2">
    <name type="scientific">Gemmatimonas phototrophica</name>
    <dbReference type="NCBI Taxonomy" id="1379270"/>
    <lineage>
        <taxon>Bacteria</taxon>
        <taxon>Pseudomonadati</taxon>
        <taxon>Gemmatimonadota</taxon>
        <taxon>Gemmatimonadia</taxon>
        <taxon>Gemmatimonadales</taxon>
        <taxon>Gemmatimonadaceae</taxon>
        <taxon>Gemmatimonas</taxon>
    </lineage>
</organism>
<dbReference type="SUPFAM" id="SSF48537">
    <property type="entry name" value="Phospholipase C/P1 nuclease"/>
    <property type="match status" value="1"/>
</dbReference>
<gene>
    <name evidence="1" type="ORF">GEMMAAP_01455</name>
</gene>
<dbReference type="eggNOG" id="ENOG5030U03">
    <property type="taxonomic scope" value="Bacteria"/>
</dbReference>
<evidence type="ECO:0000313" key="1">
    <source>
        <dbReference type="EMBL" id="AMW03870.1"/>
    </source>
</evidence>
<dbReference type="Proteomes" id="UP000076404">
    <property type="component" value="Chromosome"/>
</dbReference>
<evidence type="ECO:0000313" key="2">
    <source>
        <dbReference type="Proteomes" id="UP000076404"/>
    </source>
</evidence>
<name>A0A143BHD4_9BACT</name>
<sequence>MPLGAALLLLSVLSVLFVPRPLNAWGDYGHRLVGLVAATTLPADMPSFFTAAAPQLAYLNPEPDRWKDRAERQLEPALEGGTSPDHFIDSDMVTPLQLAGALAARDRWAFADSIRAAGVSPQVMGFLPFTMLEYTSRLRGDFRLWRIAPDSTVRAWIEQRIIEDAGILGHFVADGSNPHHTTKHYNGWAGENPKGYTTDNRFHGRFESQYVQAHVREPDVRAALTAAPQVFPRTRDAVLAYLDRTHQLVDSLYALEQAATFRPETTTAAQKAFATARLAAGAAMLRDLWYTAWITSARPD</sequence>
<dbReference type="STRING" id="1379270.GEMMAAP_01455"/>